<dbReference type="Proteomes" id="UP000005947">
    <property type="component" value="Unassembled WGS sequence"/>
</dbReference>
<feature type="domain" description="Mur ligase central" evidence="2">
    <location>
        <begin position="56"/>
        <end position="198"/>
    </location>
</feature>
<gene>
    <name evidence="1" type="primary">murT</name>
    <name evidence="4" type="ORF">HMPREF0091_10485</name>
</gene>
<protein>
    <recommendedName>
        <fullName evidence="1">Lipid II isoglutaminyl synthase (glutamine-hydrolyzing) subunit MurT</fullName>
        <ecNumber evidence="1">6.3.5.13</ecNumber>
    </recommendedName>
</protein>
<dbReference type="HAMAP" id="MF_02214">
    <property type="entry name" value="Lipid_II_synth_MurT"/>
    <property type="match status" value="1"/>
</dbReference>
<evidence type="ECO:0000313" key="4">
    <source>
        <dbReference type="EMBL" id="EGF23538.1"/>
    </source>
</evidence>
<feature type="active site" evidence="1">
    <location>
        <position position="360"/>
    </location>
</feature>
<dbReference type="SUPFAM" id="SSF53623">
    <property type="entry name" value="MurD-like peptide ligases, catalytic domain"/>
    <property type="match status" value="1"/>
</dbReference>
<comment type="catalytic activity">
    <reaction evidence="1">
        <text>beta-D-GlcNAc-(1-&gt;4)-Mur2Ac(oyl-L-Ala-gamma-D-O-P-Glu-L-Lys-D-Ala-D-Ala)-di-trans,octa-cis-undecaprenyl diphosphate + NH4(+) = beta-D-GlcNAc-(1-&gt;4)-Mur2Ac(oyl-L-Ala-D-isoglutaminyl-L-Lys-D-Ala-D-Ala)-di-trans,octa-cis-undecaprenyl diphosphate + phosphate + H(+)</text>
        <dbReference type="Rhea" id="RHEA:57932"/>
        <dbReference type="ChEBI" id="CHEBI:15378"/>
        <dbReference type="ChEBI" id="CHEBI:28938"/>
        <dbReference type="ChEBI" id="CHEBI:43474"/>
        <dbReference type="ChEBI" id="CHEBI:62233"/>
        <dbReference type="ChEBI" id="CHEBI:143132"/>
    </reaction>
</comment>
<keyword evidence="1" id="KW-0067">ATP-binding</keyword>
<reference evidence="4 5" key="1">
    <citation type="submission" date="2011-02" db="EMBL/GenBank/DDBJ databases">
        <authorList>
            <person name="Muzny D."/>
            <person name="Qin X."/>
            <person name="Buhay C."/>
            <person name="Dugan-Rocha S."/>
            <person name="Ding Y."/>
            <person name="Chen G."/>
            <person name="Hawes A."/>
            <person name="Holder M."/>
            <person name="Jhangiani S."/>
            <person name="Johnson A."/>
            <person name="Khan Z."/>
            <person name="Li Z."/>
            <person name="Liu W."/>
            <person name="Liu X."/>
            <person name="Perez L."/>
            <person name="Shen H."/>
            <person name="Wang Q."/>
            <person name="Watt J."/>
            <person name="Xi L."/>
            <person name="Xin Y."/>
            <person name="Zhou J."/>
            <person name="Deng J."/>
            <person name="Jiang H."/>
            <person name="Liu Y."/>
            <person name="Qu J."/>
            <person name="Song X.-Z."/>
            <person name="Zhang L."/>
            <person name="Villasana D."/>
            <person name="Johnson A."/>
            <person name="Liu J."/>
            <person name="Liyanage D."/>
            <person name="Lorensuhewa L."/>
            <person name="Robinson T."/>
            <person name="Song A."/>
            <person name="Song B.-B."/>
            <person name="Dinh H."/>
            <person name="Thornton R."/>
            <person name="Coyle M."/>
            <person name="Francisco L."/>
            <person name="Jackson L."/>
            <person name="Javaid M."/>
            <person name="Korchina V."/>
            <person name="Kovar C."/>
            <person name="Mata R."/>
            <person name="Mathew T."/>
            <person name="Ngo R."/>
            <person name="Nguyen L."/>
            <person name="Nguyen N."/>
            <person name="Okwuonu G."/>
            <person name="Ongeri F."/>
            <person name="Pham C."/>
            <person name="Simmons D."/>
            <person name="Wilczek-Boney K."/>
            <person name="Hale W."/>
            <person name="Jakkamsetti A."/>
            <person name="Pham P."/>
            <person name="Ruth R."/>
            <person name="San Lucas F."/>
            <person name="Warren J."/>
            <person name="Zhang J."/>
            <person name="Zhao Z."/>
            <person name="Zhou C."/>
            <person name="Zhu D."/>
            <person name="Lee S."/>
            <person name="Bess C."/>
            <person name="Blankenburg K."/>
            <person name="Forbes L."/>
            <person name="Fu Q."/>
            <person name="Gubbala S."/>
            <person name="Hirani K."/>
            <person name="Jayaseelan J.C."/>
            <person name="Lara F."/>
            <person name="Munidasa M."/>
            <person name="Palculict T."/>
            <person name="Patil S."/>
            <person name="Pu L.-L."/>
            <person name="Saada N."/>
            <person name="Tang L."/>
            <person name="Weissenberger G."/>
            <person name="Zhu Y."/>
            <person name="Hemphill L."/>
            <person name="Shang Y."/>
            <person name="Youmans B."/>
            <person name="Ayvaz T."/>
            <person name="Ross M."/>
            <person name="Santibanez J."/>
            <person name="Aqrawi P."/>
            <person name="Gross S."/>
            <person name="Joshi V."/>
            <person name="Fowler G."/>
            <person name="Nazareth L."/>
            <person name="Reid J."/>
            <person name="Worley K."/>
            <person name="Petrosino J."/>
            <person name="Highlander S."/>
            <person name="Gibbs R."/>
        </authorList>
    </citation>
    <scope>NUCLEOTIDE SEQUENCE [LARGE SCALE GENOMIC DNA]</scope>
    <source>
        <strain evidence="4 5">DSM 15829</strain>
    </source>
</reference>
<keyword evidence="1 4" id="KW-0436">Ligase</keyword>
<evidence type="ECO:0000259" key="2">
    <source>
        <dbReference type="Pfam" id="PF08245"/>
    </source>
</evidence>
<dbReference type="AlphaFoldDB" id="F1T494"/>
<keyword evidence="1" id="KW-0862">Zinc</keyword>
<keyword evidence="1" id="KW-0573">Peptidoglycan synthesis</keyword>
<comment type="catalytic activity">
    <reaction evidence="1">
        <text>beta-D-GlcNAc-(1-&gt;4)-Mur2Ac(oyl-L-Ala-gamma-D-Glu-L-Lys-D-Ala-D-Ala)-di-trans,octa-cis-undecaprenyl diphosphate + L-glutamine + ATP + H2O = beta-D-GlcNAc-(1-&gt;4)-Mur2Ac(oyl-L-Ala-D-isoglutaminyl-L-Lys-D-Ala-D-Ala)-di-trans,octa-cis-undecaprenyl diphosphate + L-glutamate + ADP + phosphate + H(+)</text>
        <dbReference type="Rhea" id="RHEA:57928"/>
        <dbReference type="ChEBI" id="CHEBI:15377"/>
        <dbReference type="ChEBI" id="CHEBI:15378"/>
        <dbReference type="ChEBI" id="CHEBI:29985"/>
        <dbReference type="ChEBI" id="CHEBI:30616"/>
        <dbReference type="ChEBI" id="CHEBI:43474"/>
        <dbReference type="ChEBI" id="CHEBI:58359"/>
        <dbReference type="ChEBI" id="CHEBI:60033"/>
        <dbReference type="ChEBI" id="CHEBI:62233"/>
        <dbReference type="ChEBI" id="CHEBI:456216"/>
        <dbReference type="EC" id="6.3.5.13"/>
    </reaction>
</comment>
<dbReference type="InterPro" id="IPR043703">
    <property type="entry name" value="Lipid_II_synth_MurT"/>
</dbReference>
<feature type="binding site" evidence="1">
    <location>
        <position position="229"/>
    </location>
    <ligand>
        <name>Zn(2+)</name>
        <dbReference type="ChEBI" id="CHEBI:29105"/>
    </ligand>
</feature>
<keyword evidence="5" id="KW-1185">Reference proteome</keyword>
<keyword evidence="1" id="KW-0479">Metal-binding</keyword>
<evidence type="ECO:0000259" key="3">
    <source>
        <dbReference type="Pfam" id="PF08353"/>
    </source>
</evidence>
<comment type="catalytic activity">
    <reaction evidence="1">
        <text>beta-D-GlcNAc-(1-&gt;4)-Mur2Ac(oyl-L-Ala-gamma-D-Glu-L-Lys-D-Ala-D-Ala)-di-trans,octa-cis-undecaprenyl diphosphate + ATP = beta-D-GlcNAc-(1-&gt;4)-Mur2Ac(oyl-L-Ala-gamma-D-O-P-Glu-L-Lys-D-Ala-D-Ala)-di-trans,octa-cis-undecaprenyl diphosphate + ADP</text>
        <dbReference type="Rhea" id="RHEA:59488"/>
        <dbReference type="ChEBI" id="CHEBI:30616"/>
        <dbReference type="ChEBI" id="CHEBI:60033"/>
        <dbReference type="ChEBI" id="CHEBI:143132"/>
        <dbReference type="ChEBI" id="CHEBI:456216"/>
    </reaction>
</comment>
<feature type="domain" description="Lipid II isoglutaminyl synthase (glutamine-hydrolyzing) subunit MurT C-terminal" evidence="3">
    <location>
        <begin position="324"/>
        <end position="432"/>
    </location>
</feature>
<dbReference type="EMBL" id="ACGK02000001">
    <property type="protein sequence ID" value="EGF23538.1"/>
    <property type="molecule type" value="Genomic_DNA"/>
</dbReference>
<keyword evidence="1" id="KW-0961">Cell wall biogenesis/degradation</keyword>
<comment type="subunit">
    <text evidence="1">Forms a heterodimer with GatD.</text>
</comment>
<name>F1T494_9ACTN</name>
<dbReference type="GO" id="GO:0071555">
    <property type="term" value="P:cell wall organization"/>
    <property type="evidence" value="ECO:0007669"/>
    <property type="project" value="UniProtKB-KW"/>
</dbReference>
<dbReference type="Pfam" id="PF08353">
    <property type="entry name" value="MurT_C"/>
    <property type="match status" value="1"/>
</dbReference>
<dbReference type="EC" id="6.3.5.13" evidence="1"/>
<feature type="binding site" evidence="1">
    <location>
        <position position="210"/>
    </location>
    <ligand>
        <name>Zn(2+)</name>
        <dbReference type="ChEBI" id="CHEBI:29105"/>
    </ligand>
</feature>
<dbReference type="InterPro" id="IPR013221">
    <property type="entry name" value="Mur_ligase_cen"/>
</dbReference>
<keyword evidence="1" id="KW-0547">Nucleotide-binding</keyword>
<comment type="function">
    <text evidence="1">The lipid II isoglutaminyl synthase complex catalyzes the formation of alpha-D-isoglutamine in the cell wall lipid II stem peptide. The MurT subunit catalyzes the ATP-dependent amidation of D-glutamate residue of lipid II, converting it to an isoglutamine residue.</text>
</comment>
<dbReference type="eggNOG" id="COG0771">
    <property type="taxonomic scope" value="Bacteria"/>
</dbReference>
<dbReference type="GO" id="GO:0016881">
    <property type="term" value="F:acid-amino acid ligase activity"/>
    <property type="evidence" value="ECO:0007669"/>
    <property type="project" value="InterPro"/>
</dbReference>
<feature type="binding site" evidence="1">
    <location>
        <position position="232"/>
    </location>
    <ligand>
        <name>Zn(2+)</name>
        <dbReference type="ChEBI" id="CHEBI:29105"/>
    </ligand>
</feature>
<evidence type="ECO:0000256" key="1">
    <source>
        <dbReference type="HAMAP-Rule" id="MF_02214"/>
    </source>
</evidence>
<dbReference type="GO" id="GO:0008360">
    <property type="term" value="P:regulation of cell shape"/>
    <property type="evidence" value="ECO:0007669"/>
    <property type="project" value="UniProtKB-KW"/>
</dbReference>
<dbReference type="InterPro" id="IPR013564">
    <property type="entry name" value="MurT_C"/>
</dbReference>
<proteinExistence type="inferred from homology"/>
<dbReference type="GO" id="GO:0009252">
    <property type="term" value="P:peptidoglycan biosynthetic process"/>
    <property type="evidence" value="ECO:0007669"/>
    <property type="project" value="UniProtKB-UniRule"/>
</dbReference>
<comment type="similarity">
    <text evidence="1">Belongs to the MurCDEF family. MurT subfamily.</text>
</comment>
<accession>F1T494</accession>
<dbReference type="UniPathway" id="UPA00219"/>
<dbReference type="RefSeq" id="WP_006302662.1">
    <property type="nucleotide sequence ID" value="NZ_ACGK02000001.1"/>
</dbReference>
<sequence length="446" mass="49592">MLQTYFATLCARSARTLLRRLFHRKASQLPGRVALGIDKNFLAHKARLFGKHTVVVCGTNGKTTTTNIIASSFDSSFSQVVCNRAGANMPAGIASALLDATSGAACVLESDELSSINIVPAVKPQFFVLLNLFRDQLDRCGEIERVQQTIVRALEASPSTTLVVCGDDPLTVGVAQSAQRLHINVVYFGINQDLHRAADRVPEARFCQLCGTELTYTYRSYAQLGAFSCPNCSFARPQLKCYADDIQLEQNSVKFCAHINQHSAQISASFGGLYMVYNLLAAYYIAHETGISDVAFLKVLNAYHPQNGRLQHFTYQGIPLVLNLAKNPTGFNQNISLLQEDPRQKVIYICINDNYNDGKDVSWLWDVDFERFSSEDKPVLLCGGTRRHDMQVRLKYAGFSSECTTSIDEVLATISKHYPNRVLYVLTNYSALWPVKARLEQLCTAQ</sequence>
<dbReference type="PANTHER" id="PTHR23135">
    <property type="entry name" value="MUR LIGASE FAMILY MEMBER"/>
    <property type="match status" value="1"/>
</dbReference>
<dbReference type="GO" id="GO:0008270">
    <property type="term" value="F:zinc ion binding"/>
    <property type="evidence" value="ECO:0007669"/>
    <property type="project" value="UniProtKB-UniRule"/>
</dbReference>
<dbReference type="OrthoDB" id="9803907at2"/>
<dbReference type="GO" id="GO:0005524">
    <property type="term" value="F:ATP binding"/>
    <property type="evidence" value="ECO:0007669"/>
    <property type="project" value="UniProtKB-UniRule"/>
</dbReference>
<comment type="pathway">
    <text evidence="1">Cell wall biogenesis; peptidoglycan biosynthesis.</text>
</comment>
<dbReference type="GeneID" id="93210101"/>
<dbReference type="Gene3D" id="3.40.1190.10">
    <property type="entry name" value="Mur-like, catalytic domain"/>
    <property type="match status" value="1"/>
</dbReference>
<feature type="binding site" evidence="1">
    <location>
        <position position="207"/>
    </location>
    <ligand>
        <name>Zn(2+)</name>
        <dbReference type="ChEBI" id="CHEBI:29105"/>
    </ligand>
</feature>
<keyword evidence="1" id="KW-0133">Cell shape</keyword>
<dbReference type="PANTHER" id="PTHR23135:SF7">
    <property type="entry name" value="LIPID II ISOGLUTAMINYL SYNTHASE (GLUTAMINE-HYDROLYZING) SUBUNIT MURT"/>
    <property type="match status" value="1"/>
</dbReference>
<comment type="caution">
    <text evidence="4">The sequence shown here is derived from an EMBL/GenBank/DDBJ whole genome shotgun (WGS) entry which is preliminary data.</text>
</comment>
<evidence type="ECO:0000313" key="5">
    <source>
        <dbReference type="Proteomes" id="UP000005947"/>
    </source>
</evidence>
<organism evidence="4 5">
    <name type="scientific">Fannyhessea vaginae DSM 15829</name>
    <dbReference type="NCBI Taxonomy" id="525256"/>
    <lineage>
        <taxon>Bacteria</taxon>
        <taxon>Bacillati</taxon>
        <taxon>Actinomycetota</taxon>
        <taxon>Coriobacteriia</taxon>
        <taxon>Coriobacteriales</taxon>
        <taxon>Atopobiaceae</taxon>
        <taxon>Fannyhessea</taxon>
    </lineage>
</organism>
<dbReference type="InterPro" id="IPR036565">
    <property type="entry name" value="Mur-like_cat_sf"/>
</dbReference>
<dbReference type="GO" id="GO:0140282">
    <property type="term" value="F:carbon-nitrogen ligase activity on lipid II"/>
    <property type="evidence" value="ECO:0007669"/>
    <property type="project" value="UniProtKB-UniRule"/>
</dbReference>
<dbReference type="Pfam" id="PF08245">
    <property type="entry name" value="Mur_ligase_M"/>
    <property type="match status" value="1"/>
</dbReference>